<evidence type="ECO:0000313" key="4">
    <source>
        <dbReference type="EMBL" id="KAF2458863.1"/>
    </source>
</evidence>
<dbReference type="OrthoDB" id="5425848at2759"/>
<protein>
    <recommendedName>
        <fullName evidence="6">Mid2 domain-containing protein</fullName>
    </recommendedName>
</protein>
<gene>
    <name evidence="4" type="ORF">BDY21DRAFT_370398</name>
</gene>
<evidence type="ECO:0000256" key="3">
    <source>
        <dbReference type="SAM" id="SignalP"/>
    </source>
</evidence>
<keyword evidence="2" id="KW-0812">Transmembrane</keyword>
<name>A0A6A6P5Y6_9PEZI</name>
<evidence type="ECO:0000256" key="1">
    <source>
        <dbReference type="SAM" id="MobiDB-lite"/>
    </source>
</evidence>
<evidence type="ECO:0000256" key="2">
    <source>
        <dbReference type="SAM" id="Phobius"/>
    </source>
</evidence>
<dbReference type="Proteomes" id="UP000799766">
    <property type="component" value="Unassembled WGS sequence"/>
</dbReference>
<dbReference type="PANTHER" id="PTHR16861">
    <property type="entry name" value="GLYCOPROTEIN 38"/>
    <property type="match status" value="1"/>
</dbReference>
<feature type="transmembrane region" description="Helical" evidence="2">
    <location>
        <begin position="239"/>
        <end position="272"/>
    </location>
</feature>
<dbReference type="EMBL" id="MU001676">
    <property type="protein sequence ID" value="KAF2458863.1"/>
    <property type="molecule type" value="Genomic_DNA"/>
</dbReference>
<keyword evidence="2" id="KW-1133">Transmembrane helix</keyword>
<dbReference type="AlphaFoldDB" id="A0A6A6P5Y6"/>
<keyword evidence="5" id="KW-1185">Reference proteome</keyword>
<evidence type="ECO:0008006" key="6">
    <source>
        <dbReference type="Google" id="ProtNLM"/>
    </source>
</evidence>
<feature type="transmembrane region" description="Helical" evidence="2">
    <location>
        <begin position="320"/>
        <end position="339"/>
    </location>
</feature>
<keyword evidence="3" id="KW-0732">Signal</keyword>
<dbReference type="PANTHER" id="PTHR16861:SF10">
    <property type="entry name" value="MID2 DOMAIN-CONTAINING PROTEIN"/>
    <property type="match status" value="1"/>
</dbReference>
<feature type="signal peptide" evidence="3">
    <location>
        <begin position="1"/>
        <end position="32"/>
    </location>
</feature>
<reference evidence="4" key="1">
    <citation type="journal article" date="2020" name="Stud. Mycol.">
        <title>101 Dothideomycetes genomes: a test case for predicting lifestyles and emergence of pathogens.</title>
        <authorList>
            <person name="Haridas S."/>
            <person name="Albert R."/>
            <person name="Binder M."/>
            <person name="Bloem J."/>
            <person name="Labutti K."/>
            <person name="Salamov A."/>
            <person name="Andreopoulos B."/>
            <person name="Baker S."/>
            <person name="Barry K."/>
            <person name="Bills G."/>
            <person name="Bluhm B."/>
            <person name="Cannon C."/>
            <person name="Castanera R."/>
            <person name="Culley D."/>
            <person name="Daum C."/>
            <person name="Ezra D."/>
            <person name="Gonzalez J."/>
            <person name="Henrissat B."/>
            <person name="Kuo A."/>
            <person name="Liang C."/>
            <person name="Lipzen A."/>
            <person name="Lutzoni F."/>
            <person name="Magnuson J."/>
            <person name="Mondo S."/>
            <person name="Nolan M."/>
            <person name="Ohm R."/>
            <person name="Pangilinan J."/>
            <person name="Park H.-J."/>
            <person name="Ramirez L."/>
            <person name="Alfaro M."/>
            <person name="Sun H."/>
            <person name="Tritt A."/>
            <person name="Yoshinaga Y."/>
            <person name="Zwiers L.-H."/>
            <person name="Turgeon B."/>
            <person name="Goodwin S."/>
            <person name="Spatafora J."/>
            <person name="Crous P."/>
            <person name="Grigoriev I."/>
        </authorList>
    </citation>
    <scope>NUCLEOTIDE SEQUENCE</scope>
    <source>
        <strain evidence="4">ATCC 16933</strain>
    </source>
</reference>
<evidence type="ECO:0000313" key="5">
    <source>
        <dbReference type="Proteomes" id="UP000799766"/>
    </source>
</evidence>
<feature type="chain" id="PRO_5025693803" description="Mid2 domain-containing protein" evidence="3">
    <location>
        <begin position="33"/>
        <end position="371"/>
    </location>
</feature>
<keyword evidence="2" id="KW-0472">Membrane</keyword>
<proteinExistence type="predicted"/>
<sequence>MRFLPRCAPPLSAAATAAALLFLSTAPRPSLAKPYPKPQSLVDEFISLQNDTVLAARQGCANPCGWAGQLCCGSDQQCYTDANNQAQCANGGSPVTAADDGDGYWMTVTTTWVETDLVTRTSVYSTFVGYNTPQPTASCNEALSEQPCGNVCCSSGEYCKLAGQCAPAAGGSSVIQSTTPPTQEATPPLRPTSSTLIIVTATGGTQTSPFGTPVPTGTAGTNATAEPATGGGGLSGGEIAGIVIGVLVGILLLILLCICCCFKTVWDSFMAIFRGGRRRRRTETEYVEEHHHGVSPGAHSRWYGSDRPSRVERRRRGGRWGNMGALAGGLGALALALGLKRRHDRRRHDDKSDYSSTYYSSDYTTSSSGQL</sequence>
<organism evidence="4 5">
    <name type="scientific">Lineolata rhizophorae</name>
    <dbReference type="NCBI Taxonomy" id="578093"/>
    <lineage>
        <taxon>Eukaryota</taxon>
        <taxon>Fungi</taxon>
        <taxon>Dikarya</taxon>
        <taxon>Ascomycota</taxon>
        <taxon>Pezizomycotina</taxon>
        <taxon>Dothideomycetes</taxon>
        <taxon>Dothideomycetes incertae sedis</taxon>
        <taxon>Lineolatales</taxon>
        <taxon>Lineolataceae</taxon>
        <taxon>Lineolata</taxon>
    </lineage>
</organism>
<feature type="region of interest" description="Disordered" evidence="1">
    <location>
        <begin position="288"/>
        <end position="316"/>
    </location>
</feature>
<accession>A0A6A6P5Y6</accession>